<keyword evidence="2 4" id="KW-0238">DNA-binding</keyword>
<dbReference type="InterPro" id="IPR009057">
    <property type="entry name" value="Homeodomain-like_sf"/>
</dbReference>
<dbReference type="EMBL" id="PVWP01000005">
    <property type="protein sequence ID" value="PSB37590.1"/>
    <property type="molecule type" value="Genomic_DNA"/>
</dbReference>
<dbReference type="InterPro" id="IPR001647">
    <property type="entry name" value="HTH_TetR"/>
</dbReference>
<evidence type="ECO:0000256" key="4">
    <source>
        <dbReference type="PROSITE-ProRule" id="PRU00335"/>
    </source>
</evidence>
<dbReference type="PROSITE" id="PS50977">
    <property type="entry name" value="HTH_TETR_2"/>
    <property type="match status" value="1"/>
</dbReference>
<accession>A0ABX5F7V2</accession>
<organism evidence="7 8">
    <name type="scientific">Aphanothece cf. minutissima CCALA 015</name>
    <dbReference type="NCBI Taxonomy" id="2107695"/>
    <lineage>
        <taxon>Bacteria</taxon>
        <taxon>Bacillati</taxon>
        <taxon>Cyanobacteriota</taxon>
        <taxon>Cyanophyceae</taxon>
        <taxon>Oscillatoriophycideae</taxon>
        <taxon>Chroococcales</taxon>
        <taxon>Aphanothecaceae</taxon>
        <taxon>Aphanothece</taxon>
    </lineage>
</organism>
<dbReference type="PROSITE" id="PS01081">
    <property type="entry name" value="HTH_TETR_1"/>
    <property type="match status" value="1"/>
</dbReference>
<keyword evidence="8" id="KW-1185">Reference proteome</keyword>
<keyword evidence="1" id="KW-0805">Transcription regulation</keyword>
<keyword evidence="3" id="KW-0804">Transcription</keyword>
<dbReference type="InterPro" id="IPR036271">
    <property type="entry name" value="Tet_transcr_reg_TetR-rel_C_sf"/>
</dbReference>
<evidence type="ECO:0000313" key="7">
    <source>
        <dbReference type="EMBL" id="PSB37590.1"/>
    </source>
</evidence>
<name>A0ABX5F7V2_9CHRO</name>
<evidence type="ECO:0000256" key="1">
    <source>
        <dbReference type="ARBA" id="ARBA00023015"/>
    </source>
</evidence>
<feature type="domain" description="HTH tetR-type" evidence="6">
    <location>
        <begin position="27"/>
        <end position="87"/>
    </location>
</feature>
<evidence type="ECO:0000256" key="5">
    <source>
        <dbReference type="SAM" id="MobiDB-lite"/>
    </source>
</evidence>
<dbReference type="InterPro" id="IPR050109">
    <property type="entry name" value="HTH-type_TetR-like_transc_reg"/>
</dbReference>
<dbReference type="InterPro" id="IPR039536">
    <property type="entry name" value="TetR_C_Proteobacteria"/>
</dbReference>
<feature type="compositionally biased region" description="Low complexity" evidence="5">
    <location>
        <begin position="1"/>
        <end position="11"/>
    </location>
</feature>
<sequence length="221" mass="23819">MPPADAGGDAAVPRKTSGPSARERRSQHKRQAVLDGARREFLQHGYAATSMDRVAAAAGVSKATVYGHFADKQALFRALTEAMVGERLSELFGASPQQALPAEPAAALRELAARCLECRHSQPQFLDFLRLVIAESERFPELAKTFLAQLERTGVGRVTALFEAIAGAAEAELRARLFMGALVHLILMQDLLHGREVAPVDREAYAELLVRLVSAPPGTPG</sequence>
<feature type="DNA-binding region" description="H-T-H motif" evidence="4">
    <location>
        <begin position="50"/>
        <end position="69"/>
    </location>
</feature>
<proteinExistence type="predicted"/>
<dbReference type="Pfam" id="PF00440">
    <property type="entry name" value="TetR_N"/>
    <property type="match status" value="1"/>
</dbReference>
<evidence type="ECO:0000259" key="6">
    <source>
        <dbReference type="PROSITE" id="PS50977"/>
    </source>
</evidence>
<comment type="caution">
    <text evidence="7">The sequence shown here is derived from an EMBL/GenBank/DDBJ whole genome shotgun (WGS) entry which is preliminary data.</text>
</comment>
<dbReference type="SUPFAM" id="SSF48498">
    <property type="entry name" value="Tetracyclin repressor-like, C-terminal domain"/>
    <property type="match status" value="1"/>
</dbReference>
<evidence type="ECO:0000313" key="8">
    <source>
        <dbReference type="Proteomes" id="UP000238218"/>
    </source>
</evidence>
<reference evidence="7 8" key="2">
    <citation type="submission" date="2018-03" db="EMBL/GenBank/DDBJ databases">
        <title>The ancient ancestry and fast evolution of plastids.</title>
        <authorList>
            <person name="Moore K.R."/>
            <person name="Magnabosco C."/>
            <person name="Momper L."/>
            <person name="Gold D.A."/>
            <person name="Bosak T."/>
            <person name="Fournier G.P."/>
        </authorList>
    </citation>
    <scope>NUCLEOTIDE SEQUENCE [LARGE SCALE GENOMIC DNA]</scope>
    <source>
        <strain evidence="7 8">CCALA 015</strain>
    </source>
</reference>
<protein>
    <submittedName>
        <fullName evidence="7">TetR family transcriptional regulator</fullName>
    </submittedName>
</protein>
<dbReference type="PANTHER" id="PTHR30055">
    <property type="entry name" value="HTH-TYPE TRANSCRIPTIONAL REGULATOR RUTR"/>
    <property type="match status" value="1"/>
</dbReference>
<reference evidence="7 8" key="1">
    <citation type="submission" date="2018-02" db="EMBL/GenBank/DDBJ databases">
        <authorList>
            <person name="Moore K."/>
            <person name="Momper L."/>
        </authorList>
    </citation>
    <scope>NUCLEOTIDE SEQUENCE [LARGE SCALE GENOMIC DNA]</scope>
    <source>
        <strain evidence="7 8">CCALA 015</strain>
    </source>
</reference>
<dbReference type="Gene3D" id="1.10.357.10">
    <property type="entry name" value="Tetracycline Repressor, domain 2"/>
    <property type="match status" value="1"/>
</dbReference>
<gene>
    <name evidence="7" type="ORF">C7B81_08755</name>
</gene>
<dbReference type="RefSeq" id="WP_106220890.1">
    <property type="nucleotide sequence ID" value="NZ_PVWP01000005.1"/>
</dbReference>
<dbReference type="PANTHER" id="PTHR30055:SF234">
    <property type="entry name" value="HTH-TYPE TRANSCRIPTIONAL REGULATOR BETI"/>
    <property type="match status" value="1"/>
</dbReference>
<evidence type="ECO:0000256" key="3">
    <source>
        <dbReference type="ARBA" id="ARBA00023163"/>
    </source>
</evidence>
<evidence type="ECO:0000256" key="2">
    <source>
        <dbReference type="ARBA" id="ARBA00023125"/>
    </source>
</evidence>
<dbReference type="SUPFAM" id="SSF46689">
    <property type="entry name" value="Homeodomain-like"/>
    <property type="match status" value="1"/>
</dbReference>
<dbReference type="Proteomes" id="UP000238218">
    <property type="component" value="Unassembled WGS sequence"/>
</dbReference>
<dbReference type="Pfam" id="PF14246">
    <property type="entry name" value="TetR_C_7"/>
    <property type="match status" value="1"/>
</dbReference>
<dbReference type="PRINTS" id="PR00455">
    <property type="entry name" value="HTHTETR"/>
</dbReference>
<feature type="region of interest" description="Disordered" evidence="5">
    <location>
        <begin position="1"/>
        <end position="30"/>
    </location>
</feature>
<dbReference type="InterPro" id="IPR023772">
    <property type="entry name" value="DNA-bd_HTH_TetR-type_CS"/>
</dbReference>